<dbReference type="Proteomes" id="UP000789831">
    <property type="component" value="Unassembled WGS sequence"/>
</dbReference>
<reference evidence="1" key="1">
    <citation type="submission" date="2021-06" db="EMBL/GenBank/DDBJ databases">
        <authorList>
            <person name="Kallberg Y."/>
            <person name="Tangrot J."/>
            <person name="Rosling A."/>
        </authorList>
    </citation>
    <scope>NUCLEOTIDE SEQUENCE</scope>
    <source>
        <strain evidence="1">MT106</strain>
    </source>
</reference>
<evidence type="ECO:0000313" key="2">
    <source>
        <dbReference type="Proteomes" id="UP000789831"/>
    </source>
</evidence>
<accession>A0A9N9CSF0</accession>
<comment type="caution">
    <text evidence="1">The sequence shown here is derived from an EMBL/GenBank/DDBJ whole genome shotgun (WGS) entry which is preliminary data.</text>
</comment>
<keyword evidence="2" id="KW-1185">Reference proteome</keyword>
<protein>
    <submittedName>
        <fullName evidence="1">3948_t:CDS:1</fullName>
    </submittedName>
</protein>
<dbReference type="AlphaFoldDB" id="A0A9N9CSF0"/>
<organism evidence="1 2">
    <name type="scientific">Ambispora gerdemannii</name>
    <dbReference type="NCBI Taxonomy" id="144530"/>
    <lineage>
        <taxon>Eukaryota</taxon>
        <taxon>Fungi</taxon>
        <taxon>Fungi incertae sedis</taxon>
        <taxon>Mucoromycota</taxon>
        <taxon>Glomeromycotina</taxon>
        <taxon>Glomeromycetes</taxon>
        <taxon>Archaeosporales</taxon>
        <taxon>Ambisporaceae</taxon>
        <taxon>Ambispora</taxon>
    </lineage>
</organism>
<sequence length="44" mass="5059">QDPSLNIQEAKGNWANRKFLSHQMSVESYADYDIQGPDNPMAYQ</sequence>
<name>A0A9N9CSF0_9GLOM</name>
<gene>
    <name evidence="1" type="ORF">AGERDE_LOCUS9554</name>
</gene>
<dbReference type="EMBL" id="CAJVPL010002435">
    <property type="protein sequence ID" value="CAG8610223.1"/>
    <property type="molecule type" value="Genomic_DNA"/>
</dbReference>
<proteinExistence type="predicted"/>
<feature type="non-terminal residue" evidence="1">
    <location>
        <position position="1"/>
    </location>
</feature>
<evidence type="ECO:0000313" key="1">
    <source>
        <dbReference type="EMBL" id="CAG8610223.1"/>
    </source>
</evidence>